<dbReference type="InterPro" id="IPR012902">
    <property type="entry name" value="N_methyl_site"/>
</dbReference>
<dbReference type="RefSeq" id="WP_132021470.1">
    <property type="nucleotide sequence ID" value="NZ_CP016605.1"/>
</dbReference>
<proteinExistence type="predicted"/>
<keyword evidence="1" id="KW-0812">Transmembrane</keyword>
<dbReference type="OrthoDB" id="5690345at2"/>
<sequence length="175" mass="20065">MNNKGFTLLEMLLVIGIISLLISFSLPSFQKLNDKTILSREQHKLYLFLRDIQARVENSNQIWLLIANRDVITHKWCLVAQLKSRHICNCLSPSSCDKSTHPKIYISSASSRTMLISKKYYPKELTRLSGVRNTLSTICFVLQSDRYRTVFSLFNIGSVKLKNYQSLSACVKSNL</sequence>
<organism evidence="2 3">
    <name type="scientific">Bisgaardia hudsonensis</name>
    <dbReference type="NCBI Taxonomy" id="109472"/>
    <lineage>
        <taxon>Bacteria</taxon>
        <taxon>Pseudomonadati</taxon>
        <taxon>Pseudomonadota</taxon>
        <taxon>Gammaproteobacteria</taxon>
        <taxon>Pasteurellales</taxon>
        <taxon>Pasteurellaceae</taxon>
        <taxon>Bisgaardia</taxon>
    </lineage>
</organism>
<evidence type="ECO:0000313" key="2">
    <source>
        <dbReference type="EMBL" id="TCP13982.1"/>
    </source>
</evidence>
<dbReference type="PROSITE" id="PS00409">
    <property type="entry name" value="PROKAR_NTER_METHYL"/>
    <property type="match status" value="1"/>
</dbReference>
<feature type="transmembrane region" description="Helical" evidence="1">
    <location>
        <begin position="6"/>
        <end position="26"/>
    </location>
</feature>
<keyword evidence="1" id="KW-0472">Membrane</keyword>
<dbReference type="AlphaFoldDB" id="A0A4R2N2F6"/>
<dbReference type="Gene3D" id="3.30.700.10">
    <property type="entry name" value="Glycoprotein, Type 4 Pilin"/>
    <property type="match status" value="1"/>
</dbReference>
<dbReference type="InterPro" id="IPR045584">
    <property type="entry name" value="Pilin-like"/>
</dbReference>
<protein>
    <submittedName>
        <fullName evidence="2">Prepilin peptidase dependent protein A</fullName>
    </submittedName>
</protein>
<evidence type="ECO:0000313" key="3">
    <source>
        <dbReference type="Proteomes" id="UP000294841"/>
    </source>
</evidence>
<dbReference type="Proteomes" id="UP000294841">
    <property type="component" value="Unassembled WGS sequence"/>
</dbReference>
<dbReference type="SUPFAM" id="SSF54523">
    <property type="entry name" value="Pili subunits"/>
    <property type="match status" value="1"/>
</dbReference>
<dbReference type="NCBIfam" id="TIGR02532">
    <property type="entry name" value="IV_pilin_GFxxxE"/>
    <property type="match status" value="1"/>
</dbReference>
<reference evidence="2 3" key="1">
    <citation type="submission" date="2019-03" db="EMBL/GenBank/DDBJ databases">
        <title>Genomic Encyclopedia of Type Strains, Phase IV (KMG-IV): sequencing the most valuable type-strain genomes for metagenomic binning, comparative biology and taxonomic classification.</title>
        <authorList>
            <person name="Goeker M."/>
        </authorList>
    </citation>
    <scope>NUCLEOTIDE SEQUENCE [LARGE SCALE GENOMIC DNA]</scope>
    <source>
        <strain evidence="2 3">DSM 28231</strain>
    </source>
</reference>
<name>A0A4R2N2F6_9PAST</name>
<gene>
    <name evidence="2" type="ORF">EV697_101103</name>
</gene>
<dbReference type="Pfam" id="PF07963">
    <property type="entry name" value="N_methyl"/>
    <property type="match status" value="1"/>
</dbReference>
<keyword evidence="1" id="KW-1133">Transmembrane helix</keyword>
<dbReference type="EMBL" id="SLXI01000001">
    <property type="protein sequence ID" value="TCP13982.1"/>
    <property type="molecule type" value="Genomic_DNA"/>
</dbReference>
<keyword evidence="3" id="KW-1185">Reference proteome</keyword>
<accession>A0A4R2N2F6</accession>
<evidence type="ECO:0000256" key="1">
    <source>
        <dbReference type="SAM" id="Phobius"/>
    </source>
</evidence>
<comment type="caution">
    <text evidence="2">The sequence shown here is derived from an EMBL/GenBank/DDBJ whole genome shotgun (WGS) entry which is preliminary data.</text>
</comment>